<comment type="function">
    <text evidence="4">Enables the recognition and targeting of unfolded and aggregated proteins to the ClpC protease or to other proteins involved in proteolysis. Acts negatively in the development of competence by binding ComK and recruiting it to the ClpCP protease. When overexpressed, inhibits sporulation. Also involved in Spx degradation by ClpC.</text>
</comment>
<accession>A0ABW3ZQK5</accession>
<gene>
    <name evidence="4 5" type="primary">mecA</name>
    <name evidence="5" type="ORF">ACFQ4A_00565</name>
</gene>
<name>A0ABW3ZQK5_9BACI</name>
<dbReference type="Pfam" id="PF05389">
    <property type="entry name" value="MecA"/>
    <property type="match status" value="1"/>
</dbReference>
<organism evidence="5 6">
    <name type="scientific">Lentibacillus salinarum</name>
    <dbReference type="NCBI Taxonomy" id="446820"/>
    <lineage>
        <taxon>Bacteria</taxon>
        <taxon>Bacillati</taxon>
        <taxon>Bacillota</taxon>
        <taxon>Bacilli</taxon>
        <taxon>Bacillales</taxon>
        <taxon>Bacillaceae</taxon>
        <taxon>Lentibacillus</taxon>
    </lineage>
</organism>
<comment type="caution">
    <text evidence="5">The sequence shown here is derived from an EMBL/GenBank/DDBJ whole genome shotgun (WGS) entry which is preliminary data.</text>
</comment>
<dbReference type="Gene3D" id="3.30.70.1950">
    <property type="match status" value="1"/>
</dbReference>
<protein>
    <recommendedName>
        <fullName evidence="4">Adapter protein MecA</fullName>
    </recommendedName>
</protein>
<comment type="similarity">
    <text evidence="1 4">Belongs to the MecA family.</text>
</comment>
<evidence type="ECO:0000313" key="6">
    <source>
        <dbReference type="Proteomes" id="UP001597178"/>
    </source>
</evidence>
<dbReference type="InterPro" id="IPR008681">
    <property type="entry name" value="Neg-reg_MecA"/>
</dbReference>
<reference evidence="6" key="1">
    <citation type="journal article" date="2019" name="Int. J. Syst. Evol. Microbiol.">
        <title>The Global Catalogue of Microorganisms (GCM) 10K type strain sequencing project: providing services to taxonomists for standard genome sequencing and annotation.</title>
        <authorList>
            <consortium name="The Broad Institute Genomics Platform"/>
            <consortium name="The Broad Institute Genome Sequencing Center for Infectious Disease"/>
            <person name="Wu L."/>
            <person name="Ma J."/>
        </authorList>
    </citation>
    <scope>NUCLEOTIDE SEQUENCE [LARGE SCALE GENOMIC DNA]</scope>
    <source>
        <strain evidence="6">CCUG 54822</strain>
    </source>
</reference>
<dbReference type="HAMAP" id="MF_01124">
    <property type="entry name" value="MecA"/>
    <property type="match status" value="1"/>
</dbReference>
<keyword evidence="3 4" id="KW-0178">Competence</keyword>
<comment type="subunit">
    <text evidence="2 4">Homodimer.</text>
</comment>
<evidence type="ECO:0000256" key="3">
    <source>
        <dbReference type="ARBA" id="ARBA00023287"/>
    </source>
</evidence>
<evidence type="ECO:0000313" key="5">
    <source>
        <dbReference type="EMBL" id="MFD1360163.1"/>
    </source>
</evidence>
<keyword evidence="6" id="KW-1185">Reference proteome</keyword>
<dbReference type="RefSeq" id="WP_382396879.1">
    <property type="nucleotide sequence ID" value="NZ_JBHTNH010000001.1"/>
</dbReference>
<dbReference type="PANTHER" id="PTHR39161:SF1">
    <property type="entry name" value="ADAPTER PROTEIN MECA 1"/>
    <property type="match status" value="1"/>
</dbReference>
<dbReference type="Proteomes" id="UP001597178">
    <property type="component" value="Unassembled WGS sequence"/>
</dbReference>
<evidence type="ECO:0000256" key="4">
    <source>
        <dbReference type="HAMAP-Rule" id="MF_01124"/>
    </source>
</evidence>
<evidence type="ECO:0000256" key="1">
    <source>
        <dbReference type="ARBA" id="ARBA00005397"/>
    </source>
</evidence>
<keyword evidence="4" id="KW-0749">Sporulation</keyword>
<dbReference type="InterPro" id="IPR038471">
    <property type="entry name" value="MecA_C_sf"/>
</dbReference>
<proteinExistence type="inferred from homology"/>
<evidence type="ECO:0000256" key="2">
    <source>
        <dbReference type="ARBA" id="ARBA00011738"/>
    </source>
</evidence>
<dbReference type="PANTHER" id="PTHR39161">
    <property type="entry name" value="ADAPTER PROTEIN MECA"/>
    <property type="match status" value="1"/>
</dbReference>
<comment type="domain">
    <text evidence="4">The N-terminal domain has binding sites for ComK and probably for unfolded/aggregated proteins; the C-terminal domain interacts with ClpC.</text>
</comment>
<dbReference type="EMBL" id="JBHTNH010000001">
    <property type="protein sequence ID" value="MFD1360163.1"/>
    <property type="molecule type" value="Genomic_DNA"/>
</dbReference>
<dbReference type="NCBIfam" id="NF002644">
    <property type="entry name" value="PRK02315.1-5"/>
    <property type="match status" value="1"/>
</dbReference>
<sequence length="232" mass="27443">MEIERINENTVKFYVTYVDIEDRGFHREEIWYNRERGEQLFWQMMEELNYKEDFNVDGPLWIQVQAMDKGLEIIVTKAQISKDGENIELPDENGKTVDISVDEKIEDVLDHKFGAKQADNTEKDNEDEDGNLSLIVCFSDFEDVIQLSHYFRGHDDEVDNMLFHYQDDYYLYIVFPQEDDDRQEDLLSQIFEFGMDTDVTIHFLEEYGKQIFAADTFGQIRTHFPAAIGRSE</sequence>
<dbReference type="PIRSF" id="PIRSF029008">
    <property type="entry name" value="MecA"/>
    <property type="match status" value="1"/>
</dbReference>